<name>A0ACB9EEM4_ARCLA</name>
<reference evidence="1 2" key="2">
    <citation type="journal article" date="2022" name="Mol. Ecol. Resour.">
        <title>The genomes of chicory, endive, great burdock and yacon provide insights into Asteraceae paleo-polyploidization history and plant inulin production.</title>
        <authorList>
            <person name="Fan W."/>
            <person name="Wang S."/>
            <person name="Wang H."/>
            <person name="Wang A."/>
            <person name="Jiang F."/>
            <person name="Liu H."/>
            <person name="Zhao H."/>
            <person name="Xu D."/>
            <person name="Zhang Y."/>
        </authorList>
    </citation>
    <scope>NUCLEOTIDE SEQUENCE [LARGE SCALE GENOMIC DNA]</scope>
    <source>
        <strain evidence="2">cv. Niubang</strain>
    </source>
</reference>
<sequence>MDLVSYLNLPLSLKLVVVKKLLLSSPTTLTAISRNIDSEPSHLRSKKTREEVSIGKTKGKKKLEKSNEGLTLHLSYPPMFDR</sequence>
<evidence type="ECO:0000313" key="2">
    <source>
        <dbReference type="Proteomes" id="UP001055879"/>
    </source>
</evidence>
<proteinExistence type="predicted"/>
<evidence type="ECO:0000313" key="1">
    <source>
        <dbReference type="EMBL" id="KAI3757231.1"/>
    </source>
</evidence>
<keyword evidence="2" id="KW-1185">Reference proteome</keyword>
<organism evidence="1 2">
    <name type="scientific">Arctium lappa</name>
    <name type="common">Greater burdock</name>
    <name type="synonym">Lappa major</name>
    <dbReference type="NCBI Taxonomy" id="4217"/>
    <lineage>
        <taxon>Eukaryota</taxon>
        <taxon>Viridiplantae</taxon>
        <taxon>Streptophyta</taxon>
        <taxon>Embryophyta</taxon>
        <taxon>Tracheophyta</taxon>
        <taxon>Spermatophyta</taxon>
        <taxon>Magnoliopsida</taxon>
        <taxon>eudicotyledons</taxon>
        <taxon>Gunneridae</taxon>
        <taxon>Pentapetalae</taxon>
        <taxon>asterids</taxon>
        <taxon>campanulids</taxon>
        <taxon>Asterales</taxon>
        <taxon>Asteraceae</taxon>
        <taxon>Carduoideae</taxon>
        <taxon>Cardueae</taxon>
        <taxon>Arctiinae</taxon>
        <taxon>Arctium</taxon>
    </lineage>
</organism>
<gene>
    <name evidence="1" type="ORF">L6452_04765</name>
</gene>
<accession>A0ACB9EEM4</accession>
<reference evidence="2" key="1">
    <citation type="journal article" date="2022" name="Mol. Ecol. Resour.">
        <title>The genomes of chicory, endive, great burdock and yacon provide insights into Asteraceae palaeo-polyploidization history and plant inulin production.</title>
        <authorList>
            <person name="Fan W."/>
            <person name="Wang S."/>
            <person name="Wang H."/>
            <person name="Wang A."/>
            <person name="Jiang F."/>
            <person name="Liu H."/>
            <person name="Zhao H."/>
            <person name="Xu D."/>
            <person name="Zhang Y."/>
        </authorList>
    </citation>
    <scope>NUCLEOTIDE SEQUENCE [LARGE SCALE GENOMIC DNA]</scope>
    <source>
        <strain evidence="2">cv. Niubang</strain>
    </source>
</reference>
<dbReference type="Proteomes" id="UP001055879">
    <property type="component" value="Linkage Group LG02"/>
</dbReference>
<protein>
    <submittedName>
        <fullName evidence="1">Uncharacterized protein</fullName>
    </submittedName>
</protein>
<comment type="caution">
    <text evidence="1">The sequence shown here is derived from an EMBL/GenBank/DDBJ whole genome shotgun (WGS) entry which is preliminary data.</text>
</comment>
<dbReference type="EMBL" id="CM042048">
    <property type="protein sequence ID" value="KAI3757231.1"/>
    <property type="molecule type" value="Genomic_DNA"/>
</dbReference>